<keyword evidence="1" id="KW-1133">Transmembrane helix</keyword>
<feature type="transmembrane region" description="Helical" evidence="1">
    <location>
        <begin position="44"/>
        <end position="68"/>
    </location>
</feature>
<keyword evidence="1" id="KW-0472">Membrane</keyword>
<evidence type="ECO:0000313" key="2">
    <source>
        <dbReference type="EMBL" id="GAA4544324.1"/>
    </source>
</evidence>
<dbReference type="Pfam" id="PF11188">
    <property type="entry name" value="DUF2975"/>
    <property type="match status" value="1"/>
</dbReference>
<dbReference type="RefSeq" id="WP_345415625.1">
    <property type="nucleotide sequence ID" value="NZ_BAABGT010000029.1"/>
</dbReference>
<dbReference type="EMBL" id="BAABGT010000029">
    <property type="protein sequence ID" value="GAA4544324.1"/>
    <property type="molecule type" value="Genomic_DNA"/>
</dbReference>
<evidence type="ECO:0000256" key="1">
    <source>
        <dbReference type="SAM" id="Phobius"/>
    </source>
</evidence>
<evidence type="ECO:0000313" key="3">
    <source>
        <dbReference type="Proteomes" id="UP001501598"/>
    </source>
</evidence>
<gene>
    <name evidence="2" type="ORF">GCM10023175_22310</name>
</gene>
<evidence type="ECO:0008006" key="4">
    <source>
        <dbReference type="Google" id="ProtNLM"/>
    </source>
</evidence>
<sequence>MNRLVIRALRAVLVLLALAALTAQVLLVVVPLTQLTRPLDTWDLVFMVVPVLAVACVELGLVAVWVLLARVEREAIFDESADRWVWVISGAGLLAALLVGGMAALVGELDDAPGMVLIGGGIGLMGVAFALLMTVMLGLLRTATGLRLELEQVV</sequence>
<dbReference type="Proteomes" id="UP001501598">
    <property type="component" value="Unassembled WGS sequence"/>
</dbReference>
<reference evidence="3" key="1">
    <citation type="journal article" date="2019" name="Int. J. Syst. Evol. Microbiol.">
        <title>The Global Catalogue of Microorganisms (GCM) 10K type strain sequencing project: providing services to taxonomists for standard genome sequencing and annotation.</title>
        <authorList>
            <consortium name="The Broad Institute Genomics Platform"/>
            <consortium name="The Broad Institute Genome Sequencing Center for Infectious Disease"/>
            <person name="Wu L."/>
            <person name="Ma J."/>
        </authorList>
    </citation>
    <scope>NUCLEOTIDE SEQUENCE [LARGE SCALE GENOMIC DNA]</scope>
    <source>
        <strain evidence="3">JCM 17906</strain>
    </source>
</reference>
<organism evidence="2 3">
    <name type="scientific">Pseudonocardia xishanensis</name>
    <dbReference type="NCBI Taxonomy" id="630995"/>
    <lineage>
        <taxon>Bacteria</taxon>
        <taxon>Bacillati</taxon>
        <taxon>Actinomycetota</taxon>
        <taxon>Actinomycetes</taxon>
        <taxon>Pseudonocardiales</taxon>
        <taxon>Pseudonocardiaceae</taxon>
        <taxon>Pseudonocardia</taxon>
    </lineage>
</organism>
<comment type="caution">
    <text evidence="2">The sequence shown here is derived from an EMBL/GenBank/DDBJ whole genome shotgun (WGS) entry which is preliminary data.</text>
</comment>
<accession>A0ABP8RQU6</accession>
<dbReference type="InterPro" id="IPR021354">
    <property type="entry name" value="DUF2975"/>
</dbReference>
<protein>
    <recommendedName>
        <fullName evidence="4">DUF2975 domain-containing protein</fullName>
    </recommendedName>
</protein>
<keyword evidence="1" id="KW-0812">Transmembrane</keyword>
<keyword evidence="3" id="KW-1185">Reference proteome</keyword>
<feature type="transmembrane region" description="Helical" evidence="1">
    <location>
        <begin position="117"/>
        <end position="140"/>
    </location>
</feature>
<feature type="transmembrane region" description="Helical" evidence="1">
    <location>
        <begin position="84"/>
        <end position="105"/>
    </location>
</feature>
<proteinExistence type="predicted"/>
<feature type="transmembrane region" description="Helical" evidence="1">
    <location>
        <begin position="12"/>
        <end position="32"/>
    </location>
</feature>
<name>A0ABP8RQU6_9PSEU</name>